<sequence length="74" mass="8290">MIRHDFTTQQDVQALANEVAGMKALVTLILKGMGQADAGKVIINMERYINDLKDPEQAEVLSTTVKQIKQAYRQ</sequence>
<dbReference type="RefSeq" id="WP_078001934.1">
    <property type="nucleotide sequence ID" value="NZ_MRUL01000003.1"/>
</dbReference>
<dbReference type="EMBL" id="MRUL01000003">
    <property type="protein sequence ID" value="OON40798.1"/>
    <property type="molecule type" value="Genomic_DNA"/>
</dbReference>
<gene>
    <name evidence="1" type="ORF">BTJ39_06905</name>
</gene>
<name>A0A1S8YPI6_9GAMM</name>
<evidence type="ECO:0008006" key="3">
    <source>
        <dbReference type="Google" id="ProtNLM"/>
    </source>
</evidence>
<evidence type="ECO:0000313" key="1">
    <source>
        <dbReference type="EMBL" id="OON40798.1"/>
    </source>
</evidence>
<dbReference type="Pfam" id="PF10769">
    <property type="entry name" value="DUF2594"/>
    <property type="match status" value="1"/>
</dbReference>
<dbReference type="NCBIfam" id="NF007904">
    <property type="entry name" value="PRK10613.1"/>
    <property type="match status" value="1"/>
</dbReference>
<dbReference type="AlphaFoldDB" id="A0A1S8YPI6"/>
<reference evidence="1 2" key="1">
    <citation type="submission" date="2016-12" db="EMBL/GenBank/DDBJ databases">
        <title>Izhakiella australiana sp. nov. of genus Izhakiella isolated from Australian desert.</title>
        <authorList>
            <person name="Ji M."/>
        </authorList>
    </citation>
    <scope>NUCLEOTIDE SEQUENCE [LARGE SCALE GENOMIC DNA]</scope>
    <source>
        <strain evidence="1 2">D4N98</strain>
    </source>
</reference>
<dbReference type="OrthoDB" id="6475550at2"/>
<keyword evidence="2" id="KW-1185">Reference proteome</keyword>
<organism evidence="1 2">
    <name type="scientific">Izhakiella australiensis</name>
    <dbReference type="NCBI Taxonomy" id="1926881"/>
    <lineage>
        <taxon>Bacteria</taxon>
        <taxon>Pseudomonadati</taxon>
        <taxon>Pseudomonadota</taxon>
        <taxon>Gammaproteobacteria</taxon>
        <taxon>Enterobacterales</taxon>
        <taxon>Erwiniaceae</taxon>
        <taxon>Izhakiella</taxon>
    </lineage>
</organism>
<protein>
    <recommendedName>
        <fullName evidence="3">DUF2594 domain-containing protein</fullName>
    </recommendedName>
</protein>
<dbReference type="InterPro" id="IPR019705">
    <property type="entry name" value="DUF2594"/>
</dbReference>
<comment type="caution">
    <text evidence="1">The sequence shown here is derived from an EMBL/GenBank/DDBJ whole genome shotgun (WGS) entry which is preliminary data.</text>
</comment>
<dbReference type="Proteomes" id="UP000190667">
    <property type="component" value="Unassembled WGS sequence"/>
</dbReference>
<dbReference type="STRING" id="1926881.BTJ39_06905"/>
<evidence type="ECO:0000313" key="2">
    <source>
        <dbReference type="Proteomes" id="UP000190667"/>
    </source>
</evidence>
<accession>A0A1S8YPI6</accession>
<proteinExistence type="predicted"/>